<evidence type="ECO:0000256" key="1">
    <source>
        <dbReference type="SAM" id="Phobius"/>
    </source>
</evidence>
<evidence type="ECO:0000313" key="2">
    <source>
        <dbReference type="EMBL" id="SMP47587.1"/>
    </source>
</evidence>
<dbReference type="Pfam" id="PF04298">
    <property type="entry name" value="Zn_peptidase_2"/>
    <property type="match status" value="1"/>
</dbReference>
<accession>A0ABY1PV63</accession>
<feature type="transmembrane region" description="Helical" evidence="1">
    <location>
        <begin position="120"/>
        <end position="141"/>
    </location>
</feature>
<protein>
    <recommendedName>
        <fullName evidence="4">Zinc metallopeptidase</fullName>
    </recommendedName>
</protein>
<feature type="transmembrane region" description="Helical" evidence="1">
    <location>
        <begin position="147"/>
        <end position="168"/>
    </location>
</feature>
<evidence type="ECO:0008006" key="4">
    <source>
        <dbReference type="Google" id="ProtNLM"/>
    </source>
</evidence>
<proteinExistence type="predicted"/>
<organism evidence="2 3">
    <name type="scientific">Neorhodopirellula lusitana</name>
    <dbReference type="NCBI Taxonomy" id="445327"/>
    <lineage>
        <taxon>Bacteria</taxon>
        <taxon>Pseudomonadati</taxon>
        <taxon>Planctomycetota</taxon>
        <taxon>Planctomycetia</taxon>
        <taxon>Pirellulales</taxon>
        <taxon>Pirellulaceae</taxon>
        <taxon>Neorhodopirellula</taxon>
    </lineage>
</organism>
<keyword evidence="1" id="KW-1133">Transmembrane helix</keyword>
<keyword evidence="1" id="KW-0812">Transmembrane</keyword>
<comment type="caution">
    <text evidence="2">The sequence shown here is derived from an EMBL/GenBank/DDBJ whole genome shotgun (WGS) entry which is preliminary data.</text>
</comment>
<feature type="transmembrane region" description="Helical" evidence="1">
    <location>
        <begin position="197"/>
        <end position="220"/>
    </location>
</feature>
<dbReference type="PANTHER" id="PTHR36434">
    <property type="entry name" value="MEMBRANE PROTEASE YUGP-RELATED"/>
    <property type="match status" value="1"/>
</dbReference>
<dbReference type="InterPro" id="IPR007395">
    <property type="entry name" value="Zn_peptidase_2"/>
</dbReference>
<reference evidence="2 3" key="1">
    <citation type="submission" date="2017-05" db="EMBL/GenBank/DDBJ databases">
        <authorList>
            <person name="Varghese N."/>
            <person name="Submissions S."/>
        </authorList>
    </citation>
    <scope>NUCLEOTIDE SEQUENCE [LARGE SCALE GENOMIC DNA]</scope>
    <source>
        <strain evidence="2 3">DSM 25457</strain>
    </source>
</reference>
<gene>
    <name evidence="2" type="ORF">SAMN06265222_102319</name>
</gene>
<evidence type="ECO:0000313" key="3">
    <source>
        <dbReference type="Proteomes" id="UP001158067"/>
    </source>
</evidence>
<dbReference type="Proteomes" id="UP001158067">
    <property type="component" value="Unassembled WGS sequence"/>
</dbReference>
<name>A0ABY1PV63_9BACT</name>
<dbReference type="EMBL" id="FXUG01000002">
    <property type="protein sequence ID" value="SMP47587.1"/>
    <property type="molecule type" value="Genomic_DNA"/>
</dbReference>
<dbReference type="RefSeq" id="WP_283431637.1">
    <property type="nucleotide sequence ID" value="NZ_CAWLDM010000001.1"/>
</dbReference>
<dbReference type="PANTHER" id="PTHR36434:SF1">
    <property type="entry name" value="MEMBRANE PROTEASE YUGP-RELATED"/>
    <property type="match status" value="1"/>
</dbReference>
<keyword evidence="1" id="KW-0472">Membrane</keyword>
<sequence>MGDPFFLLILFGIPIVSQIVSSQMRKRFVQFSGHPMPLTGRQAAERMLLENGIMDVRVISTAGQLTDHYDPRNKTVNLSQVVYDESNVAAVAVATHECGHAVQDATGYPMLAARSKMVPLLKLSNIALPVLAFGGAGISQVAGNHGTAILCLVALGLPALFSLVTLPVEFNASRRALNWLEDVGIAAGDQYAGARKALFWAAMTYVVAALGAIVQALYFAKLFLGGRR</sequence>
<feature type="transmembrane region" description="Helical" evidence="1">
    <location>
        <begin position="6"/>
        <end position="24"/>
    </location>
</feature>
<keyword evidence="3" id="KW-1185">Reference proteome</keyword>